<evidence type="ECO:0000313" key="2">
    <source>
        <dbReference type="Proteomes" id="UP000298595"/>
    </source>
</evidence>
<keyword evidence="1" id="KW-0614">Plasmid</keyword>
<dbReference type="EMBL" id="CP032325">
    <property type="protein sequence ID" value="QCN99715.1"/>
    <property type="molecule type" value="Genomic_DNA"/>
</dbReference>
<sequence>MKYVHYDENNVVTGYTQFVVGFAPPTDGAYIEMDETVEVEIGMLIDPVTGTLSANPEPYVPVGPIPETVSPLQARMALLEADLLDDADAFVATLSKPEQLAWQYASEVRRDNAIIAKAAAHLGLDDERIDALFRRASSFA</sequence>
<reference evidence="1 2" key="1">
    <citation type="submission" date="2018-09" db="EMBL/GenBank/DDBJ databases">
        <title>Whole genome based analysis of evolution and adaptive divergence in Indian and Brazilian strains of Azospirillum brasilense.</title>
        <authorList>
            <person name="Singh C."/>
            <person name="Tripathi A.K."/>
        </authorList>
    </citation>
    <scope>NUCLEOTIDE SEQUENCE [LARGE SCALE GENOMIC DNA]</scope>
    <source>
        <strain evidence="1 2">MTCC4035</strain>
        <plasmid evidence="1 2">p4</plasmid>
    </source>
</reference>
<gene>
    <name evidence="1" type="ORF">D3093_31170</name>
</gene>
<dbReference type="KEGG" id="aare:D3093_31170"/>
<dbReference type="RefSeq" id="WP_137118484.1">
    <property type="nucleotide sequence ID" value="NZ_CP032325.1"/>
</dbReference>
<dbReference type="Proteomes" id="UP000298595">
    <property type="component" value="Plasmid p4"/>
</dbReference>
<geneLocation type="plasmid" evidence="1 2">
    <name>p4</name>
</geneLocation>
<name>A0A4D8PWB6_9PROT</name>
<evidence type="ECO:0000313" key="1">
    <source>
        <dbReference type="EMBL" id="QCN99715.1"/>
    </source>
</evidence>
<organism evidence="1 2">
    <name type="scientific">Azospirillum argentinense</name>
    <dbReference type="NCBI Taxonomy" id="2970906"/>
    <lineage>
        <taxon>Bacteria</taxon>
        <taxon>Pseudomonadati</taxon>
        <taxon>Pseudomonadota</taxon>
        <taxon>Alphaproteobacteria</taxon>
        <taxon>Rhodospirillales</taxon>
        <taxon>Azospirillaceae</taxon>
        <taxon>Azospirillum</taxon>
    </lineage>
</organism>
<protein>
    <submittedName>
        <fullName evidence="1">Uncharacterized protein</fullName>
    </submittedName>
</protein>
<proteinExistence type="predicted"/>
<dbReference type="AlphaFoldDB" id="A0A4D8PWB6"/>
<accession>A0A4D8PWB6</accession>